<dbReference type="AlphaFoldDB" id="A0A645GR94"/>
<dbReference type="InterPro" id="IPR045538">
    <property type="entry name" value="CIS_TMP"/>
</dbReference>
<dbReference type="EMBL" id="VSSQ01079090">
    <property type="protein sequence ID" value="MPN28706.1"/>
    <property type="molecule type" value="Genomic_DNA"/>
</dbReference>
<organism evidence="1">
    <name type="scientific">bioreactor metagenome</name>
    <dbReference type="NCBI Taxonomy" id="1076179"/>
    <lineage>
        <taxon>unclassified sequences</taxon>
        <taxon>metagenomes</taxon>
        <taxon>ecological metagenomes</taxon>
    </lineage>
</organism>
<comment type="caution">
    <text evidence="1">The sequence shown here is derived from an EMBL/GenBank/DDBJ whole genome shotgun (WGS) entry which is preliminary data.</text>
</comment>
<proteinExistence type="predicted"/>
<sequence>MQTPEMTPNDLSNDLSGNATTPIYVNNAGIALAVPYFTRLFNMLKLTENNKFTGIDTQIRAACLIRYITHPGKGYPEAEMQLNKLLTSLPANQLIPSVFEVFSIGTWSGRADYFNFRMFSAYSFQERLQTLRIQAAPLLVSNGNEL</sequence>
<reference evidence="1" key="1">
    <citation type="submission" date="2019-08" db="EMBL/GenBank/DDBJ databases">
        <authorList>
            <person name="Kucharzyk K."/>
            <person name="Murdoch R.W."/>
            <person name="Higgins S."/>
            <person name="Loffler F."/>
        </authorList>
    </citation>
    <scope>NUCLEOTIDE SEQUENCE</scope>
</reference>
<name>A0A645GR94_9ZZZZ</name>
<accession>A0A645GR94</accession>
<gene>
    <name evidence="1" type="ORF">SDC9_176151</name>
</gene>
<dbReference type="Pfam" id="PF19268">
    <property type="entry name" value="CIS_TMP"/>
    <property type="match status" value="1"/>
</dbReference>
<evidence type="ECO:0000313" key="1">
    <source>
        <dbReference type="EMBL" id="MPN28706.1"/>
    </source>
</evidence>
<protein>
    <submittedName>
        <fullName evidence="1">Uncharacterized protein</fullName>
    </submittedName>
</protein>